<sequence>MVKKTLLLFFILFAAYTLVVVYVADPNRYISEHQWQDNQIKTQRYLFSDTDSIEAIIVGSSLCERLYMNQLPHFYNLGLLGLSSVDGLFTVVEKGVYPKYIFVEMNHIDRSLNEELKTSISNPLMTPLRHYIPSLRDGKQPMSFIAIPYGQKATAYGVYLLQTGLGKITASDERGKDTLEHVDMLSKILPQAIEYHSKVPENLEKDTQALRKYVDEVILHGSTVVFFEMPVQYQLCGLSRGAAIREQMYKTFPRDEFHYIDMPDCNDYTTTDGDHLDALSAEKYTRYFRQEIDSIKSLNK</sequence>
<protein>
    <recommendedName>
        <fullName evidence="3">SGNH/GDSL hydrolase family protein</fullName>
    </recommendedName>
</protein>
<dbReference type="RefSeq" id="WP_062183874.1">
    <property type="nucleotide sequence ID" value="NZ_BBXL01000023.1"/>
</dbReference>
<reference evidence="2" key="1">
    <citation type="submission" date="2016-11" db="EMBL/GenBank/DDBJ databases">
        <authorList>
            <person name="Varghese N."/>
            <person name="Submissions S."/>
        </authorList>
    </citation>
    <scope>NUCLEOTIDE SEQUENCE [LARGE SCALE GENOMIC DNA]</scope>
    <source>
        <strain evidence="2">DSM 27370</strain>
    </source>
</reference>
<proteinExistence type="predicted"/>
<dbReference type="EMBL" id="FQUC01000007">
    <property type="protein sequence ID" value="SHF54354.1"/>
    <property type="molecule type" value="Genomic_DNA"/>
</dbReference>
<dbReference type="Proteomes" id="UP000184480">
    <property type="component" value="Unassembled WGS sequence"/>
</dbReference>
<dbReference type="OrthoDB" id="653624at2"/>
<evidence type="ECO:0008006" key="3">
    <source>
        <dbReference type="Google" id="ProtNLM"/>
    </source>
</evidence>
<name>A0A1M5CHW0_9BACT</name>
<accession>A0A1M5CHW0</accession>
<keyword evidence="2" id="KW-1185">Reference proteome</keyword>
<evidence type="ECO:0000313" key="1">
    <source>
        <dbReference type="EMBL" id="SHF54354.1"/>
    </source>
</evidence>
<organism evidence="1 2">
    <name type="scientific">Dysgonomonas macrotermitis</name>
    <dbReference type="NCBI Taxonomy" id="1346286"/>
    <lineage>
        <taxon>Bacteria</taxon>
        <taxon>Pseudomonadati</taxon>
        <taxon>Bacteroidota</taxon>
        <taxon>Bacteroidia</taxon>
        <taxon>Bacteroidales</taxon>
        <taxon>Dysgonomonadaceae</taxon>
        <taxon>Dysgonomonas</taxon>
    </lineage>
</organism>
<evidence type="ECO:0000313" key="2">
    <source>
        <dbReference type="Proteomes" id="UP000184480"/>
    </source>
</evidence>
<gene>
    <name evidence="1" type="ORF">SAMN05444362_107177</name>
</gene>
<dbReference type="AlphaFoldDB" id="A0A1M5CHW0"/>